<evidence type="ECO:0000256" key="1">
    <source>
        <dbReference type="ARBA" id="ARBA00007447"/>
    </source>
</evidence>
<evidence type="ECO:0000256" key="10">
    <source>
        <dbReference type="SAM" id="SignalP"/>
    </source>
</evidence>
<dbReference type="InterPro" id="IPR001461">
    <property type="entry name" value="Aspartic_peptidase_A1"/>
</dbReference>
<dbReference type="eggNOG" id="KOG1339">
    <property type="taxonomic scope" value="Eukaryota"/>
</dbReference>
<dbReference type="SMR" id="B4L831"/>
<proteinExistence type="inferred from homology"/>
<dbReference type="GO" id="GO:0005764">
    <property type="term" value="C:lysosome"/>
    <property type="evidence" value="ECO:0007669"/>
    <property type="project" value="TreeGrafter"/>
</dbReference>
<evidence type="ECO:0000256" key="4">
    <source>
        <dbReference type="ARBA" id="ARBA00022801"/>
    </source>
</evidence>
<keyword evidence="2 9" id="KW-0645">Protease</keyword>
<dbReference type="GO" id="GO:0004190">
    <property type="term" value="F:aspartic-type endopeptidase activity"/>
    <property type="evidence" value="ECO:0007669"/>
    <property type="project" value="UniProtKB-KW"/>
</dbReference>
<comment type="similarity">
    <text evidence="1 9">Belongs to the peptidase A1 family.</text>
</comment>
<dbReference type="OMA" id="DNITMNG"/>
<dbReference type="Gene3D" id="2.40.70.10">
    <property type="entry name" value="Acid Proteases"/>
    <property type="match status" value="2"/>
</dbReference>
<dbReference type="Proteomes" id="UP000009192">
    <property type="component" value="Unassembled WGS sequence"/>
</dbReference>
<sequence length="421" mass="45595">MLKLMLLLYALVLAQAGAHLHRVPIYRQKNFVKTQDNIRAEVAFVRAKYGAVSAISTAAANSTTNTTNLPKEQLVNDVNMEYYGIITIGTPPQTFNVLFDTGSSNLWVPSIQCASPSCQDHMSFNPTLSTTYRYTNEMITLEYGSGGMSGFLGIDVINVSGLVVANQTFGLATTELNNTFVRDGFDGILGMGYASLAVDNVVPPFYNMLAQGLIANPVFSFYLARNGTSQQGGELIFGGSDPSLYKGSMTYADITQQNYWQFNMDSATLNGQVLCTNCAAIADTGTSLLVAPTDIYNKIKVVLGVNTDDTIDCSNTSNMPTFLFTIGGKVFGVPNSAYIISTDTGCILGVSGMESQFWILGDVFLGQYYSEFDLGKNRIGFASVSGMNYTTGGGASNRKQLRLLEFAALLAVFWKVLDYIN</sequence>
<protein>
    <recommendedName>
        <fullName evidence="11">Peptidase A1 domain-containing protein</fullName>
    </recommendedName>
</protein>
<feature type="signal peptide" evidence="10">
    <location>
        <begin position="1"/>
        <end position="16"/>
    </location>
</feature>
<evidence type="ECO:0000256" key="7">
    <source>
        <dbReference type="PIRSR" id="PIRSR601461-1"/>
    </source>
</evidence>
<evidence type="ECO:0000313" key="13">
    <source>
        <dbReference type="Proteomes" id="UP000009192"/>
    </source>
</evidence>
<keyword evidence="6" id="KW-0325">Glycoprotein</keyword>
<dbReference type="KEGG" id="dmo:Dmoj_GI11126"/>
<dbReference type="Gene3D" id="2.60.40.1960">
    <property type="match status" value="1"/>
</dbReference>
<evidence type="ECO:0000256" key="9">
    <source>
        <dbReference type="RuleBase" id="RU000454"/>
    </source>
</evidence>
<dbReference type="FunFam" id="2.40.70.10:FF:000002">
    <property type="entry name" value="Vacuolar aspartic proteinase"/>
    <property type="match status" value="1"/>
</dbReference>
<feature type="active site" evidence="7">
    <location>
        <position position="283"/>
    </location>
</feature>
<keyword evidence="4 9" id="KW-0378">Hydrolase</keyword>
<dbReference type="GO" id="GO:0006508">
    <property type="term" value="P:proteolysis"/>
    <property type="evidence" value="ECO:0007669"/>
    <property type="project" value="UniProtKB-KW"/>
</dbReference>
<dbReference type="HOGENOM" id="CLU_013253_3_2_1"/>
<dbReference type="InParanoid" id="B4L831"/>
<gene>
    <name evidence="12" type="primary">Dmoj\GI11126</name>
    <name evidence="12" type="ORF">Dmoj_GI11126</name>
</gene>
<keyword evidence="10" id="KW-0732">Signal</keyword>
<evidence type="ECO:0000256" key="6">
    <source>
        <dbReference type="ARBA" id="ARBA00023180"/>
    </source>
</evidence>
<dbReference type="MEROPS" id="A01.A63"/>
<dbReference type="AlphaFoldDB" id="B4L831"/>
<evidence type="ECO:0000256" key="8">
    <source>
        <dbReference type="PIRSR" id="PIRSR601461-2"/>
    </source>
</evidence>
<feature type="disulfide bond" evidence="8">
    <location>
        <begin position="113"/>
        <end position="118"/>
    </location>
</feature>
<dbReference type="InterPro" id="IPR033121">
    <property type="entry name" value="PEPTIDASE_A1"/>
</dbReference>
<organism evidence="12 13">
    <name type="scientific">Drosophila mojavensis</name>
    <name type="common">Fruit fly</name>
    <dbReference type="NCBI Taxonomy" id="7230"/>
    <lineage>
        <taxon>Eukaryota</taxon>
        <taxon>Metazoa</taxon>
        <taxon>Ecdysozoa</taxon>
        <taxon>Arthropoda</taxon>
        <taxon>Hexapoda</taxon>
        <taxon>Insecta</taxon>
        <taxon>Pterygota</taxon>
        <taxon>Neoptera</taxon>
        <taxon>Endopterygota</taxon>
        <taxon>Diptera</taxon>
        <taxon>Brachycera</taxon>
        <taxon>Muscomorpha</taxon>
        <taxon>Ephydroidea</taxon>
        <taxon>Drosophilidae</taxon>
        <taxon>Drosophila</taxon>
    </lineage>
</organism>
<keyword evidence="13" id="KW-1185">Reference proteome</keyword>
<feature type="disulfide bond" evidence="8">
    <location>
        <begin position="313"/>
        <end position="346"/>
    </location>
</feature>
<evidence type="ECO:0000256" key="3">
    <source>
        <dbReference type="ARBA" id="ARBA00022750"/>
    </source>
</evidence>
<dbReference type="Pfam" id="PF00026">
    <property type="entry name" value="Asp"/>
    <property type="match status" value="1"/>
</dbReference>
<dbReference type="SUPFAM" id="SSF50630">
    <property type="entry name" value="Acid proteases"/>
    <property type="match status" value="1"/>
</dbReference>
<accession>B4L831</accession>
<dbReference type="PROSITE" id="PS00141">
    <property type="entry name" value="ASP_PROTEASE"/>
    <property type="match status" value="2"/>
</dbReference>
<dbReference type="PROSITE" id="PS51767">
    <property type="entry name" value="PEPTIDASE_A1"/>
    <property type="match status" value="1"/>
</dbReference>
<dbReference type="PANTHER" id="PTHR47966:SF51">
    <property type="entry name" value="BETA-SITE APP-CLEAVING ENZYME, ISOFORM A-RELATED"/>
    <property type="match status" value="1"/>
</dbReference>
<evidence type="ECO:0000256" key="5">
    <source>
        <dbReference type="ARBA" id="ARBA00023157"/>
    </source>
</evidence>
<dbReference type="FunFam" id="2.40.70.10:FF:000004">
    <property type="entry name" value="Pepsin A"/>
    <property type="match status" value="1"/>
</dbReference>
<dbReference type="InterPro" id="IPR001969">
    <property type="entry name" value="Aspartic_peptidase_AS"/>
</dbReference>
<keyword evidence="5 8" id="KW-1015">Disulfide bond</keyword>
<feature type="active site" evidence="7">
    <location>
        <position position="100"/>
    </location>
</feature>
<dbReference type="EMBL" id="CH933814">
    <property type="protein sequence ID" value="EDW05606.1"/>
    <property type="molecule type" value="Genomic_DNA"/>
</dbReference>
<dbReference type="OrthoDB" id="771136at2759"/>
<evidence type="ECO:0000259" key="11">
    <source>
        <dbReference type="PROSITE" id="PS51767"/>
    </source>
</evidence>
<keyword evidence="3 9" id="KW-0064">Aspartyl protease</keyword>
<feature type="domain" description="Peptidase A1" evidence="11">
    <location>
        <begin position="82"/>
        <end position="382"/>
    </location>
</feature>
<name>B4L831_DROMO</name>
<dbReference type="PhylomeDB" id="B4L831"/>
<dbReference type="PANTHER" id="PTHR47966">
    <property type="entry name" value="BETA-SITE APP-CLEAVING ENZYME, ISOFORM A-RELATED"/>
    <property type="match status" value="1"/>
</dbReference>
<dbReference type="PRINTS" id="PR00792">
    <property type="entry name" value="PEPSIN"/>
</dbReference>
<evidence type="ECO:0000256" key="2">
    <source>
        <dbReference type="ARBA" id="ARBA00022670"/>
    </source>
</evidence>
<dbReference type="InterPro" id="IPR021109">
    <property type="entry name" value="Peptidase_aspartic_dom_sf"/>
</dbReference>
<feature type="chain" id="PRO_5002812141" description="Peptidase A1 domain-containing protein" evidence="10">
    <location>
        <begin position="17"/>
        <end position="421"/>
    </location>
</feature>
<evidence type="ECO:0000313" key="12">
    <source>
        <dbReference type="EMBL" id="EDW05606.1"/>
    </source>
</evidence>
<reference evidence="12 13" key="1">
    <citation type="journal article" date="2007" name="Nature">
        <title>Evolution of genes and genomes on the Drosophila phylogeny.</title>
        <authorList>
            <consortium name="Drosophila 12 Genomes Consortium"/>
            <person name="Clark A.G."/>
            <person name="Eisen M.B."/>
            <person name="Smith D.R."/>
            <person name="Bergman C.M."/>
            <person name="Oliver B."/>
            <person name="Markow T.A."/>
            <person name="Kaufman T.C."/>
            <person name="Kellis M."/>
            <person name="Gelbart W."/>
            <person name="Iyer V.N."/>
            <person name="Pollard D.A."/>
            <person name="Sackton T.B."/>
            <person name="Larracuente A.M."/>
            <person name="Singh N.D."/>
            <person name="Abad J.P."/>
            <person name="Abt D.N."/>
            <person name="Adryan B."/>
            <person name="Aguade M."/>
            <person name="Akashi H."/>
            <person name="Anderson W.W."/>
            <person name="Aquadro C.F."/>
            <person name="Ardell D.H."/>
            <person name="Arguello R."/>
            <person name="Artieri C.G."/>
            <person name="Barbash D.A."/>
            <person name="Barker D."/>
            <person name="Barsanti P."/>
            <person name="Batterham P."/>
            <person name="Batzoglou S."/>
            <person name="Begun D."/>
            <person name="Bhutkar A."/>
            <person name="Blanco E."/>
            <person name="Bosak S.A."/>
            <person name="Bradley R.K."/>
            <person name="Brand A.D."/>
            <person name="Brent M.R."/>
            <person name="Brooks A.N."/>
            <person name="Brown R.H."/>
            <person name="Butlin R.K."/>
            <person name="Caggese C."/>
            <person name="Calvi B.R."/>
            <person name="Bernardo de Carvalho A."/>
            <person name="Caspi A."/>
            <person name="Castrezana S."/>
            <person name="Celniker S.E."/>
            <person name="Chang J.L."/>
            <person name="Chapple C."/>
            <person name="Chatterji S."/>
            <person name="Chinwalla A."/>
            <person name="Civetta A."/>
            <person name="Clifton S.W."/>
            <person name="Comeron J.M."/>
            <person name="Costello J.C."/>
            <person name="Coyne J.A."/>
            <person name="Daub J."/>
            <person name="David R.G."/>
            <person name="Delcher A.L."/>
            <person name="Delehaunty K."/>
            <person name="Do C.B."/>
            <person name="Ebling H."/>
            <person name="Edwards K."/>
            <person name="Eickbush T."/>
            <person name="Evans J.D."/>
            <person name="Filipski A."/>
            <person name="Findeiss S."/>
            <person name="Freyhult E."/>
            <person name="Fulton L."/>
            <person name="Fulton R."/>
            <person name="Garcia A.C."/>
            <person name="Gardiner A."/>
            <person name="Garfield D.A."/>
            <person name="Garvin B.E."/>
            <person name="Gibson G."/>
            <person name="Gilbert D."/>
            <person name="Gnerre S."/>
            <person name="Godfrey J."/>
            <person name="Good R."/>
            <person name="Gotea V."/>
            <person name="Gravely B."/>
            <person name="Greenberg A.J."/>
            <person name="Griffiths-Jones S."/>
            <person name="Gross S."/>
            <person name="Guigo R."/>
            <person name="Gustafson E.A."/>
            <person name="Haerty W."/>
            <person name="Hahn M.W."/>
            <person name="Halligan D.L."/>
            <person name="Halpern A.L."/>
            <person name="Halter G.M."/>
            <person name="Han M.V."/>
            <person name="Heger A."/>
            <person name="Hillier L."/>
            <person name="Hinrichs A.S."/>
            <person name="Holmes I."/>
            <person name="Hoskins R.A."/>
            <person name="Hubisz M.J."/>
            <person name="Hultmark D."/>
            <person name="Huntley M.A."/>
            <person name="Jaffe D.B."/>
            <person name="Jagadeeshan S."/>
            <person name="Jeck W.R."/>
            <person name="Johnson J."/>
            <person name="Jones C.D."/>
            <person name="Jordan W.C."/>
            <person name="Karpen G.H."/>
            <person name="Kataoka E."/>
            <person name="Keightley P.D."/>
            <person name="Kheradpour P."/>
            <person name="Kirkness E.F."/>
            <person name="Koerich L.B."/>
            <person name="Kristiansen K."/>
            <person name="Kudrna D."/>
            <person name="Kulathinal R.J."/>
            <person name="Kumar S."/>
            <person name="Kwok R."/>
            <person name="Lander E."/>
            <person name="Langley C.H."/>
            <person name="Lapoint R."/>
            <person name="Lazzaro B.P."/>
            <person name="Lee S.J."/>
            <person name="Levesque L."/>
            <person name="Li R."/>
            <person name="Lin C.F."/>
            <person name="Lin M.F."/>
            <person name="Lindblad-Toh K."/>
            <person name="Llopart A."/>
            <person name="Long M."/>
            <person name="Low L."/>
            <person name="Lozovsky E."/>
            <person name="Lu J."/>
            <person name="Luo M."/>
            <person name="Machado C.A."/>
            <person name="Makalowski W."/>
            <person name="Marzo M."/>
            <person name="Matsuda M."/>
            <person name="Matzkin L."/>
            <person name="McAllister B."/>
            <person name="McBride C.S."/>
            <person name="McKernan B."/>
            <person name="McKernan K."/>
            <person name="Mendez-Lago M."/>
            <person name="Minx P."/>
            <person name="Mollenhauer M.U."/>
            <person name="Montooth K."/>
            <person name="Mount S.M."/>
            <person name="Mu X."/>
            <person name="Myers E."/>
            <person name="Negre B."/>
            <person name="Newfeld S."/>
            <person name="Nielsen R."/>
            <person name="Noor M.A."/>
            <person name="O'Grady P."/>
            <person name="Pachter L."/>
            <person name="Papaceit M."/>
            <person name="Parisi M.J."/>
            <person name="Parisi M."/>
            <person name="Parts L."/>
            <person name="Pedersen J.S."/>
            <person name="Pesole G."/>
            <person name="Phillippy A.M."/>
            <person name="Ponting C.P."/>
            <person name="Pop M."/>
            <person name="Porcelli D."/>
            <person name="Powell J.R."/>
            <person name="Prohaska S."/>
            <person name="Pruitt K."/>
            <person name="Puig M."/>
            <person name="Quesneville H."/>
            <person name="Ram K.R."/>
            <person name="Rand D."/>
            <person name="Rasmussen M.D."/>
            <person name="Reed L.K."/>
            <person name="Reenan R."/>
            <person name="Reily A."/>
            <person name="Remington K.A."/>
            <person name="Rieger T.T."/>
            <person name="Ritchie M.G."/>
            <person name="Robin C."/>
            <person name="Rogers Y.H."/>
            <person name="Rohde C."/>
            <person name="Rozas J."/>
            <person name="Rubenfield M.J."/>
            <person name="Ruiz A."/>
            <person name="Russo S."/>
            <person name="Salzberg S.L."/>
            <person name="Sanchez-Gracia A."/>
            <person name="Saranga D.J."/>
            <person name="Sato H."/>
            <person name="Schaeffer S.W."/>
            <person name="Schatz M.C."/>
            <person name="Schlenke T."/>
            <person name="Schwartz R."/>
            <person name="Segarra C."/>
            <person name="Singh R.S."/>
            <person name="Sirot L."/>
            <person name="Sirota M."/>
            <person name="Sisneros N.B."/>
            <person name="Smith C.D."/>
            <person name="Smith T.F."/>
            <person name="Spieth J."/>
            <person name="Stage D.E."/>
            <person name="Stark A."/>
            <person name="Stephan W."/>
            <person name="Strausberg R.L."/>
            <person name="Strempel S."/>
            <person name="Sturgill D."/>
            <person name="Sutton G."/>
            <person name="Sutton G.G."/>
            <person name="Tao W."/>
            <person name="Teichmann S."/>
            <person name="Tobari Y.N."/>
            <person name="Tomimura Y."/>
            <person name="Tsolas J.M."/>
            <person name="Valente V.L."/>
            <person name="Venter E."/>
            <person name="Venter J.C."/>
            <person name="Vicario S."/>
            <person name="Vieira F.G."/>
            <person name="Vilella A.J."/>
            <person name="Villasante A."/>
            <person name="Walenz B."/>
            <person name="Wang J."/>
            <person name="Wasserman M."/>
            <person name="Watts T."/>
            <person name="Wilson D."/>
            <person name="Wilson R.K."/>
            <person name="Wing R.A."/>
            <person name="Wolfner M.F."/>
            <person name="Wong A."/>
            <person name="Wong G.K."/>
            <person name="Wu C.I."/>
            <person name="Wu G."/>
            <person name="Yamamoto D."/>
            <person name="Yang H.P."/>
            <person name="Yang S.P."/>
            <person name="Yorke J.A."/>
            <person name="Yoshida K."/>
            <person name="Zdobnov E."/>
            <person name="Zhang P."/>
            <person name="Zhang Y."/>
            <person name="Zimin A.V."/>
            <person name="Baldwin J."/>
            <person name="Abdouelleil A."/>
            <person name="Abdulkadir J."/>
            <person name="Abebe A."/>
            <person name="Abera B."/>
            <person name="Abreu J."/>
            <person name="Acer S.C."/>
            <person name="Aftuck L."/>
            <person name="Alexander A."/>
            <person name="An P."/>
            <person name="Anderson E."/>
            <person name="Anderson S."/>
            <person name="Arachi H."/>
            <person name="Azer M."/>
            <person name="Bachantsang P."/>
            <person name="Barry A."/>
            <person name="Bayul T."/>
            <person name="Berlin A."/>
            <person name="Bessette D."/>
            <person name="Bloom T."/>
            <person name="Blye J."/>
            <person name="Boguslavskiy L."/>
            <person name="Bonnet C."/>
            <person name="Boukhgalter B."/>
            <person name="Bourzgui I."/>
            <person name="Brown A."/>
            <person name="Cahill P."/>
            <person name="Channer S."/>
            <person name="Cheshatsang Y."/>
            <person name="Chuda L."/>
            <person name="Citroen M."/>
            <person name="Collymore A."/>
            <person name="Cooke P."/>
            <person name="Costello M."/>
            <person name="D'Aco K."/>
            <person name="Daza R."/>
            <person name="De Haan G."/>
            <person name="DeGray S."/>
            <person name="DeMaso C."/>
            <person name="Dhargay N."/>
            <person name="Dooley K."/>
            <person name="Dooley E."/>
            <person name="Doricent M."/>
            <person name="Dorje P."/>
            <person name="Dorjee K."/>
            <person name="Dupes A."/>
            <person name="Elong R."/>
            <person name="Falk J."/>
            <person name="Farina A."/>
            <person name="Faro S."/>
            <person name="Ferguson D."/>
            <person name="Fisher S."/>
            <person name="Foley C.D."/>
            <person name="Franke A."/>
            <person name="Friedrich D."/>
            <person name="Gadbois L."/>
            <person name="Gearin G."/>
            <person name="Gearin C.R."/>
            <person name="Giannoukos G."/>
            <person name="Goode T."/>
            <person name="Graham J."/>
            <person name="Grandbois E."/>
            <person name="Grewal S."/>
            <person name="Gyaltsen K."/>
            <person name="Hafez N."/>
            <person name="Hagos B."/>
            <person name="Hall J."/>
            <person name="Henson C."/>
            <person name="Hollinger A."/>
            <person name="Honan T."/>
            <person name="Huard M.D."/>
            <person name="Hughes L."/>
            <person name="Hurhula B."/>
            <person name="Husby M.E."/>
            <person name="Kamat A."/>
            <person name="Kanga B."/>
            <person name="Kashin S."/>
            <person name="Khazanovich D."/>
            <person name="Kisner P."/>
            <person name="Lance K."/>
            <person name="Lara M."/>
            <person name="Lee W."/>
            <person name="Lennon N."/>
            <person name="Letendre F."/>
            <person name="LeVine R."/>
            <person name="Lipovsky A."/>
            <person name="Liu X."/>
            <person name="Liu J."/>
            <person name="Liu S."/>
            <person name="Lokyitsang T."/>
            <person name="Lokyitsang Y."/>
            <person name="Lubonja R."/>
            <person name="Lui A."/>
            <person name="MacDonald P."/>
            <person name="Magnisalis V."/>
            <person name="Maru K."/>
            <person name="Matthews C."/>
            <person name="McCusker W."/>
            <person name="McDonough S."/>
            <person name="Mehta T."/>
            <person name="Meldrim J."/>
            <person name="Meneus L."/>
            <person name="Mihai O."/>
            <person name="Mihalev A."/>
            <person name="Mihova T."/>
            <person name="Mittelman R."/>
            <person name="Mlenga V."/>
            <person name="Montmayeur A."/>
            <person name="Mulrain L."/>
            <person name="Navidi A."/>
            <person name="Naylor J."/>
            <person name="Negash T."/>
            <person name="Nguyen T."/>
            <person name="Nguyen N."/>
            <person name="Nicol R."/>
            <person name="Norbu C."/>
            <person name="Norbu N."/>
            <person name="Novod N."/>
            <person name="O'Neill B."/>
            <person name="Osman S."/>
            <person name="Markiewicz E."/>
            <person name="Oyono O.L."/>
            <person name="Patti C."/>
            <person name="Phunkhang P."/>
            <person name="Pierre F."/>
            <person name="Priest M."/>
            <person name="Raghuraman S."/>
            <person name="Rege F."/>
            <person name="Reyes R."/>
            <person name="Rise C."/>
            <person name="Rogov P."/>
            <person name="Ross K."/>
            <person name="Ryan E."/>
            <person name="Settipalli S."/>
            <person name="Shea T."/>
            <person name="Sherpa N."/>
            <person name="Shi L."/>
            <person name="Shih D."/>
            <person name="Sparrow T."/>
            <person name="Spaulding J."/>
            <person name="Stalker J."/>
            <person name="Stange-Thomann N."/>
            <person name="Stavropoulos S."/>
            <person name="Stone C."/>
            <person name="Strader C."/>
            <person name="Tesfaye S."/>
            <person name="Thomson T."/>
            <person name="Thoulutsang Y."/>
            <person name="Thoulutsang D."/>
            <person name="Topham K."/>
            <person name="Topping I."/>
            <person name="Tsamla T."/>
            <person name="Vassiliev H."/>
            <person name="Vo A."/>
            <person name="Wangchuk T."/>
            <person name="Wangdi T."/>
            <person name="Weiand M."/>
            <person name="Wilkinson J."/>
            <person name="Wilson A."/>
            <person name="Yadav S."/>
            <person name="Young G."/>
            <person name="Yu Q."/>
            <person name="Zembek L."/>
            <person name="Zhong D."/>
            <person name="Zimmer A."/>
            <person name="Zwirko Z."/>
            <person name="Jaffe D.B."/>
            <person name="Alvarez P."/>
            <person name="Brockman W."/>
            <person name="Butler J."/>
            <person name="Chin C."/>
            <person name="Gnerre S."/>
            <person name="Grabherr M."/>
            <person name="Kleber M."/>
            <person name="Mauceli E."/>
            <person name="MacCallum I."/>
        </authorList>
    </citation>
    <scope>NUCLEOTIDE SEQUENCE [LARGE SCALE GENOMIC DNA]</scope>
    <source>
        <strain evidence="13">Tucson 15081-1352.22</strain>
    </source>
</reference>